<reference evidence="4 5" key="1">
    <citation type="submission" date="2020-08" db="EMBL/GenBank/DDBJ databases">
        <title>Genomic Encyclopedia of Type Strains, Phase IV (KMG-IV): sequencing the most valuable type-strain genomes for metagenomic binning, comparative biology and taxonomic classification.</title>
        <authorList>
            <person name="Goeker M."/>
        </authorList>
    </citation>
    <scope>NUCLEOTIDE SEQUENCE [LARGE SCALE GENOMIC DNA]</scope>
    <source>
        <strain evidence="4 5">DSM 25966</strain>
    </source>
</reference>
<sequence length="516" mass="54912">MSTHGSRNRIAGGLIAATLLAAPAAALAEPVARDKVLAALPKLEDMARAAVARGDVPGLAIAVVQGDDVLFVKGFGVREAGKAGAVGPDTVFQLASFSKPISATVVAAIVGQKRVAWDSKIADLDPAFRLADAYPTSVLTVEDLFNHRSGLPGLAGNELEDLGYDQAEILHRLRLVPLDEFRSHYSYSNFGLTEGAVAVAKSLGIAWPDLAEETLYRPLGMSATSSRYADFLKHEDRSELHVKIDGQWTAAVKRLPDAQAPAGGVSSTAHDLATWLKLEINNGRVGGEQFIAEDALAATHQPLMDRGKNPVTGAQSFYGLGWNIEYGRHGLSWGHAGAFSTGARTLVTILPEEKLGIVVLANAFPTGLPEGLADSFFDLALDGRIEKGWIKDWDAAYSGLFDPAVKASEARFAHPPQPALPPLALTAYAARYANDYIGAATVSQEGDSLVLALGPEGKRRFTLAPFARDTFLMYPAAEMPTFRSTVTFAIGPDGKAETVRIESLDDLGLGTLKRTE</sequence>
<dbReference type="Proteomes" id="UP000553963">
    <property type="component" value="Unassembled WGS sequence"/>
</dbReference>
<keyword evidence="1" id="KW-0732">Signal</keyword>
<evidence type="ECO:0000259" key="2">
    <source>
        <dbReference type="Pfam" id="PF00144"/>
    </source>
</evidence>
<dbReference type="AlphaFoldDB" id="A0A840AWK6"/>
<dbReference type="PANTHER" id="PTHR46825">
    <property type="entry name" value="D-ALANYL-D-ALANINE-CARBOXYPEPTIDASE/ENDOPEPTIDASE AMPH"/>
    <property type="match status" value="1"/>
</dbReference>
<dbReference type="InterPro" id="IPR012338">
    <property type="entry name" value="Beta-lactam/transpept-like"/>
</dbReference>
<name>A0A840AWK6_9HYPH</name>
<evidence type="ECO:0000256" key="1">
    <source>
        <dbReference type="SAM" id="SignalP"/>
    </source>
</evidence>
<dbReference type="InterPro" id="IPR021860">
    <property type="entry name" value="Peptidase_S12_Pab87-rel_C"/>
</dbReference>
<proteinExistence type="predicted"/>
<dbReference type="PANTHER" id="PTHR46825:SF15">
    <property type="entry name" value="BETA-LACTAMASE-RELATED DOMAIN-CONTAINING PROTEIN"/>
    <property type="match status" value="1"/>
</dbReference>
<dbReference type="SUPFAM" id="SSF56601">
    <property type="entry name" value="beta-lactamase/transpeptidase-like"/>
    <property type="match status" value="1"/>
</dbReference>
<organism evidence="4 5">
    <name type="scientific">Kaistia hirudinis</name>
    <dbReference type="NCBI Taxonomy" id="1293440"/>
    <lineage>
        <taxon>Bacteria</taxon>
        <taxon>Pseudomonadati</taxon>
        <taxon>Pseudomonadota</taxon>
        <taxon>Alphaproteobacteria</taxon>
        <taxon>Hyphomicrobiales</taxon>
        <taxon>Kaistiaceae</taxon>
        <taxon>Kaistia</taxon>
    </lineage>
</organism>
<feature type="chain" id="PRO_5032910444" evidence="1">
    <location>
        <begin position="29"/>
        <end position="516"/>
    </location>
</feature>
<feature type="domain" description="Peptidase S12 Pab87-related C-terminal" evidence="3">
    <location>
        <begin position="415"/>
        <end position="502"/>
    </location>
</feature>
<gene>
    <name evidence="4" type="ORF">GGR25_004245</name>
</gene>
<dbReference type="Gene3D" id="2.40.128.600">
    <property type="match status" value="1"/>
</dbReference>
<feature type="signal peptide" evidence="1">
    <location>
        <begin position="1"/>
        <end position="28"/>
    </location>
</feature>
<dbReference type="InterPro" id="IPR050491">
    <property type="entry name" value="AmpC-like"/>
</dbReference>
<evidence type="ECO:0000313" key="5">
    <source>
        <dbReference type="Proteomes" id="UP000553963"/>
    </source>
</evidence>
<dbReference type="Pfam" id="PF00144">
    <property type="entry name" value="Beta-lactamase"/>
    <property type="match status" value="1"/>
</dbReference>
<dbReference type="InterPro" id="IPR001466">
    <property type="entry name" value="Beta-lactam-related"/>
</dbReference>
<dbReference type="Gene3D" id="3.40.710.10">
    <property type="entry name" value="DD-peptidase/beta-lactamase superfamily"/>
    <property type="match status" value="1"/>
</dbReference>
<evidence type="ECO:0000313" key="4">
    <source>
        <dbReference type="EMBL" id="MBB3933181.1"/>
    </source>
</evidence>
<accession>A0A840AWK6</accession>
<dbReference type="EMBL" id="JACIDS010000005">
    <property type="protein sequence ID" value="MBB3933181.1"/>
    <property type="molecule type" value="Genomic_DNA"/>
</dbReference>
<protein>
    <submittedName>
        <fullName evidence="4">CubicO group peptidase (Beta-lactamase class C family)</fullName>
    </submittedName>
</protein>
<feature type="domain" description="Beta-lactamase-related" evidence="2">
    <location>
        <begin position="44"/>
        <end position="366"/>
    </location>
</feature>
<dbReference type="RefSeq" id="WP_183400822.1">
    <property type="nucleotide sequence ID" value="NZ_JACIDS010000005.1"/>
</dbReference>
<dbReference type="Pfam" id="PF11954">
    <property type="entry name" value="DUF3471"/>
    <property type="match status" value="1"/>
</dbReference>
<comment type="caution">
    <text evidence="4">The sequence shown here is derived from an EMBL/GenBank/DDBJ whole genome shotgun (WGS) entry which is preliminary data.</text>
</comment>
<keyword evidence="5" id="KW-1185">Reference proteome</keyword>
<evidence type="ECO:0000259" key="3">
    <source>
        <dbReference type="Pfam" id="PF11954"/>
    </source>
</evidence>